<dbReference type="EMBL" id="MU551526">
    <property type="protein sequence ID" value="KAI5626800.1"/>
    <property type="molecule type" value="Genomic_DNA"/>
</dbReference>
<dbReference type="SUPFAM" id="SSF54695">
    <property type="entry name" value="POZ domain"/>
    <property type="match status" value="1"/>
</dbReference>
<accession>A0AAD5FRS2</accession>
<evidence type="ECO:0000256" key="10">
    <source>
        <dbReference type="SAM" id="MobiDB-lite"/>
    </source>
</evidence>
<proteinExistence type="predicted"/>
<dbReference type="PANTHER" id="PTHR14499:SF142">
    <property type="entry name" value="LEFTOVER_RIGHTON-LIKE 1"/>
    <property type="match status" value="1"/>
</dbReference>
<evidence type="ECO:0000256" key="2">
    <source>
        <dbReference type="ARBA" id="ARBA00022553"/>
    </source>
</evidence>
<dbReference type="GO" id="GO:0008277">
    <property type="term" value="P:regulation of G protein-coupled receptor signaling pathway"/>
    <property type="evidence" value="ECO:0007669"/>
    <property type="project" value="TreeGrafter"/>
</dbReference>
<dbReference type="GO" id="GO:0043235">
    <property type="term" value="C:receptor complex"/>
    <property type="evidence" value="ECO:0007669"/>
    <property type="project" value="TreeGrafter"/>
</dbReference>
<dbReference type="InterPro" id="IPR057093">
    <property type="entry name" value="H1_KCTD8_12_16"/>
</dbReference>
<dbReference type="InterPro" id="IPR003131">
    <property type="entry name" value="T1-type_BTB"/>
</dbReference>
<evidence type="ECO:0000256" key="9">
    <source>
        <dbReference type="ARBA" id="ARBA00057758"/>
    </source>
</evidence>
<evidence type="ECO:0000313" key="12">
    <source>
        <dbReference type="EMBL" id="KAI5626800.1"/>
    </source>
</evidence>
<dbReference type="SMART" id="SM00225">
    <property type="entry name" value="BTB"/>
    <property type="match status" value="1"/>
</dbReference>
<dbReference type="PANTHER" id="PTHR14499">
    <property type="entry name" value="POTASSIUM CHANNEL TETRAMERIZATION DOMAIN-CONTAINING"/>
    <property type="match status" value="1"/>
</dbReference>
<feature type="region of interest" description="Disordered" evidence="10">
    <location>
        <begin position="125"/>
        <end position="151"/>
    </location>
</feature>
<evidence type="ECO:0000256" key="3">
    <source>
        <dbReference type="ARBA" id="ARBA00023018"/>
    </source>
</evidence>
<feature type="compositionally biased region" description="Polar residues" evidence="10">
    <location>
        <begin position="319"/>
        <end position="340"/>
    </location>
</feature>
<dbReference type="GO" id="GO:0045211">
    <property type="term" value="C:postsynaptic membrane"/>
    <property type="evidence" value="ECO:0007669"/>
    <property type="project" value="UniProtKB-SubCell"/>
</dbReference>
<comment type="caution">
    <text evidence="12">The sequence shown here is derived from an EMBL/GenBank/DDBJ whole genome shotgun (WGS) entry which is preliminary data.</text>
</comment>
<evidence type="ECO:0000256" key="8">
    <source>
        <dbReference type="ARBA" id="ARBA00034111"/>
    </source>
</evidence>
<keyword evidence="3" id="KW-0770">Synapse</keyword>
<keyword evidence="6" id="KW-0966">Cell projection</keyword>
<name>A0AAD5FRS2_SILAS</name>
<evidence type="ECO:0000256" key="7">
    <source>
        <dbReference type="ARBA" id="ARBA00034100"/>
    </source>
</evidence>
<dbReference type="Gene3D" id="3.30.710.10">
    <property type="entry name" value="Potassium Channel Kv1.1, Chain A"/>
    <property type="match status" value="1"/>
</dbReference>
<sequence length="444" mass="50774">MALTENCRIYQAPKDSSQTSDVIELNVGGQVYYTRRATLTSMPNSLLAKMFASKKEPPGDLSRDTRGRCFIDRDGFLFRYVLDYLRDKHVVLPDHFPERGRLKREAEYFQLPELVKILTPDEGKRANYDEYPHSDLDDVSQGSDQRSYPPASHRRYGFITVASARDACVPDAKGARAPKLFVCGRIALAKEVFGEALKESRDPGRPPERYTSRFVLTFVHAERAFDLLAESGFRLLACSSALTAPLYAAQTDDRQWCKCTEYVFYHWKSLMGCVNCSETMHKARVLFLQTAPLSGPSAWSSSHCECCCKSQKSEREGESGTSFNELSTSCSETQSEASSPQETVIARPISQQHHHIQTLERTVKKGPAQAMQTETRRRTELLRTRTTGPRDHMTPSKRKPTKEKLTPEQELQKCIQDFRRIRIPERFPDRKNTWQSDLLRKYHL</sequence>
<gene>
    <name evidence="12" type="ORF">C0J50_13298</name>
</gene>
<reference evidence="12" key="1">
    <citation type="submission" date="2018-07" db="EMBL/GenBank/DDBJ databases">
        <title>Comparative genomics of catfishes provides insights into carnivory and benthic adaptation.</title>
        <authorList>
            <person name="Zhang Y."/>
            <person name="Wang D."/>
            <person name="Peng Z."/>
            <person name="Zheng S."/>
            <person name="Shao F."/>
            <person name="Tao W."/>
        </authorList>
    </citation>
    <scope>NUCLEOTIDE SEQUENCE</scope>
    <source>
        <strain evidence="12">Chongqing</strain>
    </source>
</reference>
<dbReference type="Pfam" id="PF23110">
    <property type="entry name" value="H1_KCTD8_12_16"/>
    <property type="match status" value="1"/>
</dbReference>
<protein>
    <submittedName>
        <fullName evidence="12">BTB/POZ domain-containing protein KCTD16</fullName>
    </submittedName>
</protein>
<comment type="function">
    <text evidence="9">Auxiliary subunit of GABA-B receptors that determine the pharmacology and kinetics of the receptor response. Increases agonist potency and markedly alter the G-protein signaling of the receptors by accelerating onset and promoting desensitization.</text>
</comment>
<keyword evidence="1" id="KW-1003">Cell membrane</keyword>
<dbReference type="GO" id="GO:0042734">
    <property type="term" value="C:presynaptic membrane"/>
    <property type="evidence" value="ECO:0007669"/>
    <property type="project" value="UniProtKB-SubCell"/>
</dbReference>
<keyword evidence="5" id="KW-0628">Postsynaptic cell membrane</keyword>
<evidence type="ECO:0000256" key="1">
    <source>
        <dbReference type="ARBA" id="ARBA00022475"/>
    </source>
</evidence>
<evidence type="ECO:0000256" key="6">
    <source>
        <dbReference type="ARBA" id="ARBA00023273"/>
    </source>
</evidence>
<feature type="compositionally biased region" description="Basic and acidic residues" evidence="10">
    <location>
        <begin position="125"/>
        <end position="136"/>
    </location>
</feature>
<keyword evidence="13" id="KW-1185">Reference proteome</keyword>
<dbReference type="Proteomes" id="UP001205998">
    <property type="component" value="Unassembled WGS sequence"/>
</dbReference>
<organism evidence="12 13">
    <name type="scientific">Silurus asotus</name>
    <name type="common">Amur catfish</name>
    <name type="synonym">Parasilurus asotus</name>
    <dbReference type="NCBI Taxonomy" id="30991"/>
    <lineage>
        <taxon>Eukaryota</taxon>
        <taxon>Metazoa</taxon>
        <taxon>Chordata</taxon>
        <taxon>Craniata</taxon>
        <taxon>Vertebrata</taxon>
        <taxon>Euteleostomi</taxon>
        <taxon>Actinopterygii</taxon>
        <taxon>Neopterygii</taxon>
        <taxon>Teleostei</taxon>
        <taxon>Ostariophysi</taxon>
        <taxon>Siluriformes</taxon>
        <taxon>Siluridae</taxon>
        <taxon>Silurus</taxon>
    </lineage>
</organism>
<dbReference type="GO" id="GO:0051260">
    <property type="term" value="P:protein homooligomerization"/>
    <property type="evidence" value="ECO:0007669"/>
    <property type="project" value="InterPro"/>
</dbReference>
<keyword evidence="4" id="KW-0472">Membrane</keyword>
<evidence type="ECO:0000259" key="11">
    <source>
        <dbReference type="SMART" id="SM00225"/>
    </source>
</evidence>
<evidence type="ECO:0000256" key="4">
    <source>
        <dbReference type="ARBA" id="ARBA00023136"/>
    </source>
</evidence>
<keyword evidence="2" id="KW-0597">Phosphoprotein</keyword>
<dbReference type="InterPro" id="IPR000210">
    <property type="entry name" value="BTB/POZ_dom"/>
</dbReference>
<evidence type="ECO:0000313" key="13">
    <source>
        <dbReference type="Proteomes" id="UP001205998"/>
    </source>
</evidence>
<evidence type="ECO:0000256" key="5">
    <source>
        <dbReference type="ARBA" id="ARBA00023257"/>
    </source>
</evidence>
<feature type="region of interest" description="Disordered" evidence="10">
    <location>
        <begin position="315"/>
        <end position="340"/>
    </location>
</feature>
<dbReference type="Pfam" id="PF02214">
    <property type="entry name" value="BTB_2"/>
    <property type="match status" value="1"/>
</dbReference>
<dbReference type="AlphaFoldDB" id="A0AAD5FRS2"/>
<feature type="compositionally biased region" description="Basic and acidic residues" evidence="10">
    <location>
        <begin position="385"/>
        <end position="394"/>
    </location>
</feature>
<comment type="subcellular location">
    <subcellularLocation>
        <location evidence="7">Postsynaptic cell membrane</location>
    </subcellularLocation>
    <subcellularLocation>
        <location evidence="8">Presynaptic cell membrane</location>
    </subcellularLocation>
</comment>
<feature type="region of interest" description="Disordered" evidence="10">
    <location>
        <begin position="385"/>
        <end position="408"/>
    </location>
</feature>
<dbReference type="InterPro" id="IPR011333">
    <property type="entry name" value="SKP1/BTB/POZ_sf"/>
</dbReference>
<feature type="domain" description="BTB" evidence="11">
    <location>
        <begin position="21"/>
        <end position="126"/>
    </location>
</feature>